<dbReference type="Gene3D" id="2.60.120.10">
    <property type="entry name" value="Jelly Rolls"/>
    <property type="match status" value="1"/>
</dbReference>
<dbReference type="PROSITE" id="PS01124">
    <property type="entry name" value="HTH_ARAC_FAMILY_2"/>
    <property type="match status" value="1"/>
</dbReference>
<evidence type="ECO:0000313" key="5">
    <source>
        <dbReference type="EMBL" id="MEI5688342.1"/>
    </source>
</evidence>
<dbReference type="Gene3D" id="1.10.10.60">
    <property type="entry name" value="Homeodomain-like"/>
    <property type="match status" value="1"/>
</dbReference>
<evidence type="ECO:0000313" key="6">
    <source>
        <dbReference type="Proteomes" id="UP001367771"/>
    </source>
</evidence>
<feature type="domain" description="HTH araC/xylS-type" evidence="4">
    <location>
        <begin position="190"/>
        <end position="288"/>
    </location>
</feature>
<evidence type="ECO:0000256" key="3">
    <source>
        <dbReference type="ARBA" id="ARBA00023163"/>
    </source>
</evidence>
<comment type="caution">
    <text evidence="5">The sequence shown here is derived from an EMBL/GenBank/DDBJ whole genome shotgun (WGS) entry which is preliminary data.</text>
</comment>
<dbReference type="InterPro" id="IPR018060">
    <property type="entry name" value="HTH_AraC"/>
</dbReference>
<organism evidence="5 6">
    <name type="scientific">Sphingomonas kyungheensis</name>
    <dbReference type="NCBI Taxonomy" id="1069987"/>
    <lineage>
        <taxon>Bacteria</taxon>
        <taxon>Pseudomonadati</taxon>
        <taxon>Pseudomonadota</taxon>
        <taxon>Alphaproteobacteria</taxon>
        <taxon>Sphingomonadales</taxon>
        <taxon>Sphingomonadaceae</taxon>
        <taxon>Sphingomonas</taxon>
    </lineage>
</organism>
<keyword evidence="2" id="KW-0238">DNA-binding</keyword>
<dbReference type="InterPro" id="IPR050204">
    <property type="entry name" value="AraC_XylS_family_regulators"/>
</dbReference>
<dbReference type="SUPFAM" id="SSF46689">
    <property type="entry name" value="Homeodomain-like"/>
    <property type="match status" value="1"/>
</dbReference>
<accession>A0ABU8H5W1</accession>
<keyword evidence="3" id="KW-0804">Transcription</keyword>
<dbReference type="EMBL" id="JBBBDM010000008">
    <property type="protein sequence ID" value="MEI5688342.1"/>
    <property type="molecule type" value="Genomic_DNA"/>
</dbReference>
<reference evidence="5 6" key="1">
    <citation type="journal article" date="2013" name="Int. J. Syst. Evol. Microbiol.">
        <title>Sphingomonas kyungheensis sp. nov., a bacterium with ginsenoside-converting activity isolated from soil of a ginseng field.</title>
        <authorList>
            <person name="Son H.M."/>
            <person name="Yang J.E."/>
            <person name="Park Y."/>
            <person name="Han C.K."/>
            <person name="Kim S.G."/>
            <person name="Kook M."/>
            <person name="Yi T.H."/>
        </authorList>
    </citation>
    <scope>NUCLEOTIDE SEQUENCE [LARGE SCALE GENOMIC DNA]</scope>
    <source>
        <strain evidence="5 6">LMG 26582</strain>
    </source>
</reference>
<dbReference type="InterPro" id="IPR009057">
    <property type="entry name" value="Homeodomain-like_sf"/>
</dbReference>
<dbReference type="CDD" id="cd06999">
    <property type="entry name" value="cupin_HpaA-like_N"/>
    <property type="match status" value="1"/>
</dbReference>
<dbReference type="Pfam" id="PF12833">
    <property type="entry name" value="HTH_18"/>
    <property type="match status" value="1"/>
</dbReference>
<dbReference type="SMART" id="SM00342">
    <property type="entry name" value="HTH_ARAC"/>
    <property type="match status" value="1"/>
</dbReference>
<keyword evidence="1" id="KW-0805">Transcription regulation</keyword>
<dbReference type="InterPro" id="IPR011051">
    <property type="entry name" value="RmlC_Cupin_sf"/>
</dbReference>
<evidence type="ECO:0000259" key="4">
    <source>
        <dbReference type="PROSITE" id="PS01124"/>
    </source>
</evidence>
<dbReference type="PANTHER" id="PTHR46796">
    <property type="entry name" value="HTH-TYPE TRANSCRIPTIONAL ACTIVATOR RHAS-RELATED"/>
    <property type="match status" value="1"/>
</dbReference>
<evidence type="ECO:0000256" key="2">
    <source>
        <dbReference type="ARBA" id="ARBA00023125"/>
    </source>
</evidence>
<dbReference type="PRINTS" id="PR00032">
    <property type="entry name" value="HTHARAC"/>
</dbReference>
<name>A0ABU8H5W1_9SPHN</name>
<evidence type="ECO:0000256" key="1">
    <source>
        <dbReference type="ARBA" id="ARBA00023015"/>
    </source>
</evidence>
<dbReference type="SUPFAM" id="SSF51182">
    <property type="entry name" value="RmlC-like cupins"/>
    <property type="match status" value="1"/>
</dbReference>
<protein>
    <submittedName>
        <fullName evidence="5">Helix-turn-helix domain-containing protein</fullName>
    </submittedName>
</protein>
<dbReference type="InterPro" id="IPR047264">
    <property type="entry name" value="Cupin_HpaA-like_N"/>
</dbReference>
<gene>
    <name evidence="5" type="ORF">V8201_14725</name>
</gene>
<proteinExistence type="predicted"/>
<dbReference type="RefSeq" id="WP_037536960.1">
    <property type="nucleotide sequence ID" value="NZ_JBBBDM010000008.1"/>
</dbReference>
<sequence length="298" mass="32242">MGTDPVPSFYLYGEPHRAVADGFIHVEQLDDRSRPSEWTIRPHAHADLVQMFLIGSGGGAMQAEDAAMRFDAPALLLIPAGVVHGFHWTSESAGWVLTLARTFLKDLVARHPDLAPVFDRPQALTPDAAVAARLTQAMATLRQELAWSAAGHHVAVEAALLAMLVGALRLLPGDDAAAAPAPGQHAGLVARFRARIEDRFRRRESIAAHAAALGTSETSLRVACARIAGRSPAAMLDQRAMLEARRALLYSNLSVAEIGYALGFADPAYFTRFFTRHAGRSPLRYRRANAVDAADRRS</sequence>
<keyword evidence="6" id="KW-1185">Reference proteome</keyword>
<dbReference type="InterPro" id="IPR020449">
    <property type="entry name" value="Tscrpt_reg_AraC-type_HTH"/>
</dbReference>
<dbReference type="InterPro" id="IPR014710">
    <property type="entry name" value="RmlC-like_jellyroll"/>
</dbReference>
<dbReference type="Proteomes" id="UP001367771">
    <property type="component" value="Unassembled WGS sequence"/>
</dbReference>